<evidence type="ECO:0000313" key="8">
    <source>
        <dbReference type="Proteomes" id="UP000305457"/>
    </source>
</evidence>
<feature type="binding site" evidence="6">
    <location>
        <position position="78"/>
    </location>
    <ligand>
        <name>S-adenosyl-L-methionine</name>
        <dbReference type="ChEBI" id="CHEBI:59789"/>
    </ligand>
</feature>
<comment type="similarity">
    <text evidence="6">Belongs to the methyltransferase superfamily. RNA methyltransferase RsmG family.</text>
</comment>
<keyword evidence="2 6" id="KW-0698">rRNA processing</keyword>
<feature type="binding site" evidence="6">
    <location>
        <position position="140"/>
    </location>
    <ligand>
        <name>S-adenosyl-L-methionine</name>
        <dbReference type="ChEBI" id="CHEBI:59789"/>
    </ligand>
</feature>
<comment type="subcellular location">
    <subcellularLocation>
        <location evidence="6">Cytoplasm</location>
    </subcellularLocation>
</comment>
<dbReference type="AlphaFoldDB" id="A0A5B7XV64"/>
<dbReference type="PANTHER" id="PTHR31760:SF0">
    <property type="entry name" value="S-ADENOSYL-L-METHIONINE-DEPENDENT METHYLTRANSFERASES SUPERFAMILY PROTEIN"/>
    <property type="match status" value="1"/>
</dbReference>
<evidence type="ECO:0000256" key="6">
    <source>
        <dbReference type="HAMAP-Rule" id="MF_00074"/>
    </source>
</evidence>
<proteinExistence type="inferred from homology"/>
<dbReference type="Pfam" id="PF02527">
    <property type="entry name" value="GidB"/>
    <property type="match status" value="1"/>
</dbReference>
<comment type="function">
    <text evidence="6">Specifically methylates the N7 position of a guanine in 16S rRNA.</text>
</comment>
<evidence type="ECO:0000256" key="3">
    <source>
        <dbReference type="ARBA" id="ARBA00022603"/>
    </source>
</evidence>
<dbReference type="RefSeq" id="WP_139592332.1">
    <property type="nucleotide sequence ID" value="NZ_CP040825.1"/>
</dbReference>
<reference evidence="7 8" key="1">
    <citation type="submission" date="2019-06" db="EMBL/GenBank/DDBJ databases">
        <title>Mycoplasma sp. 2F1A isolated from ostrich.</title>
        <authorList>
            <person name="Spergser J."/>
        </authorList>
    </citation>
    <scope>NUCLEOTIDE SEQUENCE [LARGE SCALE GENOMIC DNA]</scope>
    <source>
        <strain evidence="7 8">2F1A</strain>
    </source>
</reference>
<evidence type="ECO:0000256" key="4">
    <source>
        <dbReference type="ARBA" id="ARBA00022679"/>
    </source>
</evidence>
<accession>A0A5B7XV64</accession>
<dbReference type="Gene3D" id="3.40.50.150">
    <property type="entry name" value="Vaccinia Virus protein VP39"/>
    <property type="match status" value="1"/>
</dbReference>
<dbReference type="Proteomes" id="UP000305457">
    <property type="component" value="Chromosome"/>
</dbReference>
<dbReference type="KEGG" id="mnh:FG904_02440"/>
<evidence type="ECO:0000313" key="7">
    <source>
        <dbReference type="EMBL" id="QCZ36851.1"/>
    </source>
</evidence>
<feature type="binding site" evidence="6">
    <location>
        <begin position="125"/>
        <end position="126"/>
    </location>
    <ligand>
        <name>S-adenosyl-L-methionine</name>
        <dbReference type="ChEBI" id="CHEBI:59789"/>
    </ligand>
</feature>
<dbReference type="NCBIfam" id="TIGR00138">
    <property type="entry name" value="rsmG_gidB"/>
    <property type="match status" value="1"/>
</dbReference>
<sequence length="228" mass="26583">MDSKEIVKELCVRNSWDFDLFQKYVGLIEEKNKVMNLTGFSGERLWNEGILESLLFMQKITEGLTDKTILDIGAGAGFPSIPYVLTKPNNFVVIYEPLQKRVDFLNLVINELNLERYVQVYKIRSEEEQQKNLYDVVTARAVANINALLMSSFHLVKVGGKLSLLKGVKWKEELDNAKKTLKMLSYELEVQEFNNTYIERKNYIIKITKKRSTPKQFPYKWKDIVKSK</sequence>
<organism evidence="7 8">
    <name type="scientific">Mycoplasma nasistruthionis</name>
    <dbReference type="NCBI Taxonomy" id="353852"/>
    <lineage>
        <taxon>Bacteria</taxon>
        <taxon>Bacillati</taxon>
        <taxon>Mycoplasmatota</taxon>
        <taxon>Mollicutes</taxon>
        <taxon>Mycoplasmataceae</taxon>
        <taxon>Mycoplasma</taxon>
    </lineage>
</organism>
<dbReference type="EC" id="2.1.1.-" evidence="6"/>
<keyword evidence="5 6" id="KW-0949">S-adenosyl-L-methionine</keyword>
<comment type="caution">
    <text evidence="6">Lacks conserved residue(s) required for the propagation of feature annotation.</text>
</comment>
<name>A0A5B7XV64_9MOLU</name>
<dbReference type="PANTHER" id="PTHR31760">
    <property type="entry name" value="S-ADENOSYL-L-METHIONINE-DEPENDENT METHYLTRANSFERASES SUPERFAMILY PROTEIN"/>
    <property type="match status" value="1"/>
</dbReference>
<evidence type="ECO:0000256" key="2">
    <source>
        <dbReference type="ARBA" id="ARBA00022552"/>
    </source>
</evidence>
<dbReference type="EMBL" id="CP040825">
    <property type="protein sequence ID" value="QCZ36851.1"/>
    <property type="molecule type" value="Genomic_DNA"/>
</dbReference>
<evidence type="ECO:0000256" key="1">
    <source>
        <dbReference type="ARBA" id="ARBA00022490"/>
    </source>
</evidence>
<dbReference type="InterPro" id="IPR003682">
    <property type="entry name" value="rRNA_ssu_MeTfrase_G"/>
</dbReference>
<keyword evidence="3 6" id="KW-0489">Methyltransferase</keyword>
<dbReference type="PIRSF" id="PIRSF003078">
    <property type="entry name" value="GidB"/>
    <property type="match status" value="1"/>
</dbReference>
<gene>
    <name evidence="6 7" type="primary">rsmG</name>
    <name evidence="7" type="ORF">FG904_02440</name>
</gene>
<dbReference type="HAMAP" id="MF_00074">
    <property type="entry name" value="16SrRNA_methyltr_G"/>
    <property type="match status" value="1"/>
</dbReference>
<evidence type="ECO:0000256" key="5">
    <source>
        <dbReference type="ARBA" id="ARBA00022691"/>
    </source>
</evidence>
<dbReference type="GO" id="GO:0005829">
    <property type="term" value="C:cytosol"/>
    <property type="evidence" value="ECO:0007669"/>
    <property type="project" value="TreeGrafter"/>
</dbReference>
<protein>
    <recommendedName>
        <fullName evidence="6">Ribosomal RNA small subunit methyltransferase G</fullName>
        <ecNumber evidence="6">2.1.1.-</ecNumber>
    </recommendedName>
    <alternativeName>
        <fullName evidence="6">16S rRNA 7-methylguanosine methyltransferase</fullName>
        <shortName evidence="6">16S rRNA m7G methyltransferase</shortName>
    </alternativeName>
</protein>
<keyword evidence="4 6" id="KW-0808">Transferase</keyword>
<keyword evidence="1 6" id="KW-0963">Cytoplasm</keyword>
<dbReference type="SUPFAM" id="SSF53335">
    <property type="entry name" value="S-adenosyl-L-methionine-dependent methyltransferases"/>
    <property type="match status" value="1"/>
</dbReference>
<dbReference type="GO" id="GO:0070043">
    <property type="term" value="F:rRNA (guanine-N7-)-methyltransferase activity"/>
    <property type="evidence" value="ECO:0007669"/>
    <property type="project" value="UniProtKB-UniRule"/>
</dbReference>
<dbReference type="OrthoDB" id="9808773at2"/>
<dbReference type="InterPro" id="IPR029063">
    <property type="entry name" value="SAM-dependent_MTases_sf"/>
</dbReference>
<feature type="binding site" evidence="6">
    <location>
        <position position="73"/>
    </location>
    <ligand>
        <name>S-adenosyl-L-methionine</name>
        <dbReference type="ChEBI" id="CHEBI:59789"/>
    </ligand>
</feature>